<dbReference type="GO" id="GO:0042626">
    <property type="term" value="F:ATPase-coupled transmembrane transporter activity"/>
    <property type="evidence" value="ECO:0007669"/>
    <property type="project" value="InterPro"/>
</dbReference>
<evidence type="ECO:0000256" key="1">
    <source>
        <dbReference type="ARBA" id="ARBA00004418"/>
    </source>
</evidence>
<feature type="chain" id="PRO_5016917561" evidence="5">
    <location>
        <begin position="34"/>
        <end position="342"/>
    </location>
</feature>
<evidence type="ECO:0000256" key="4">
    <source>
        <dbReference type="ARBA" id="ARBA00022729"/>
    </source>
</evidence>
<comment type="subcellular location">
    <subcellularLocation>
        <location evidence="1">Periplasm</location>
    </subcellularLocation>
</comment>
<evidence type="ECO:0000256" key="2">
    <source>
        <dbReference type="ARBA" id="ARBA00010742"/>
    </source>
</evidence>
<protein>
    <submittedName>
        <fullName evidence="7">Sulfonate transport system substrate-binding protein</fullName>
    </submittedName>
</protein>
<dbReference type="InterPro" id="IPR015168">
    <property type="entry name" value="SsuA/THI5"/>
</dbReference>
<dbReference type="Pfam" id="PF09084">
    <property type="entry name" value="NMT1"/>
    <property type="match status" value="1"/>
</dbReference>
<dbReference type="AlphaFoldDB" id="A0A368YU99"/>
<dbReference type="InterPro" id="IPR001638">
    <property type="entry name" value="Solute-binding_3/MltF_N"/>
</dbReference>
<gene>
    <name evidence="7" type="ORF">C7476_105248</name>
</gene>
<proteinExistence type="inferred from homology"/>
<keyword evidence="4 5" id="KW-0732">Signal</keyword>
<comment type="caution">
    <text evidence="7">The sequence shown here is derived from an EMBL/GenBank/DDBJ whole genome shotgun (WGS) entry which is preliminary data.</text>
</comment>
<comment type="similarity">
    <text evidence="2">Belongs to the bacterial solute-binding protein SsuA/TauA family.</text>
</comment>
<evidence type="ECO:0000256" key="5">
    <source>
        <dbReference type="SAM" id="SignalP"/>
    </source>
</evidence>
<evidence type="ECO:0000313" key="8">
    <source>
        <dbReference type="Proteomes" id="UP000253324"/>
    </source>
</evidence>
<dbReference type="PANTHER" id="PTHR30024">
    <property type="entry name" value="ALIPHATIC SULFONATES-BINDING PROTEIN-RELATED"/>
    <property type="match status" value="1"/>
</dbReference>
<dbReference type="Proteomes" id="UP000253324">
    <property type="component" value="Unassembled WGS sequence"/>
</dbReference>
<dbReference type="NCBIfam" id="TIGR01728">
    <property type="entry name" value="SsuA_fam"/>
    <property type="match status" value="1"/>
</dbReference>
<dbReference type="EMBL" id="QPJM01000005">
    <property type="protein sequence ID" value="RCW83753.1"/>
    <property type="molecule type" value="Genomic_DNA"/>
</dbReference>
<dbReference type="GO" id="GO:0016020">
    <property type="term" value="C:membrane"/>
    <property type="evidence" value="ECO:0007669"/>
    <property type="project" value="InterPro"/>
</dbReference>
<dbReference type="PANTHER" id="PTHR30024:SF42">
    <property type="entry name" value="ALIPHATIC SULFONATES-BINDING PROTEIN-RELATED"/>
    <property type="match status" value="1"/>
</dbReference>
<evidence type="ECO:0000313" key="7">
    <source>
        <dbReference type="EMBL" id="RCW83753.1"/>
    </source>
</evidence>
<dbReference type="Gene3D" id="3.40.190.10">
    <property type="entry name" value="Periplasmic binding protein-like II"/>
    <property type="match status" value="2"/>
</dbReference>
<dbReference type="OrthoDB" id="7374754at2"/>
<dbReference type="CDD" id="cd01008">
    <property type="entry name" value="PBP2_NrtA_SsuA_CpmA_like"/>
    <property type="match status" value="1"/>
</dbReference>
<keyword evidence="3" id="KW-0813">Transport</keyword>
<feature type="signal peptide" evidence="5">
    <location>
        <begin position="1"/>
        <end position="33"/>
    </location>
</feature>
<dbReference type="SUPFAM" id="SSF53850">
    <property type="entry name" value="Periplasmic binding protein-like II"/>
    <property type="match status" value="1"/>
</dbReference>
<dbReference type="PROSITE" id="PS51318">
    <property type="entry name" value="TAT"/>
    <property type="match status" value="1"/>
</dbReference>
<dbReference type="InterPro" id="IPR006311">
    <property type="entry name" value="TAT_signal"/>
</dbReference>
<dbReference type="InterPro" id="IPR010067">
    <property type="entry name" value="ABC_SsuA_sub-bd"/>
</dbReference>
<name>A0A368YU99_9HYPH</name>
<dbReference type="SMART" id="SM00062">
    <property type="entry name" value="PBPb"/>
    <property type="match status" value="1"/>
</dbReference>
<reference evidence="7 8" key="1">
    <citation type="submission" date="2018-07" db="EMBL/GenBank/DDBJ databases">
        <title>Genomic Encyclopedia of Type Strains, Phase III (KMG-III): the genomes of soil and plant-associated and newly described type strains.</title>
        <authorList>
            <person name="Whitman W."/>
        </authorList>
    </citation>
    <scope>NUCLEOTIDE SEQUENCE [LARGE SCALE GENOMIC DNA]</scope>
    <source>
        <strain evidence="7 8">31-25a</strain>
    </source>
</reference>
<evidence type="ECO:0000259" key="6">
    <source>
        <dbReference type="SMART" id="SM00062"/>
    </source>
</evidence>
<sequence>MTISNNGVLRRTLIKTIAAALLGLTSFALPAIAQEKPDVIRIGSTAPGHLKFILAQHDGWLEKEFAKDGIKVELVSFTGGGSEATTALATGAIEVTYTGNNPALRVAASGADVKLIGISSFVKTGGSAIIVPTNSPLKTVADLKGKKVAYLAGTVRHSNFSKALKAAGLKTDDVESLNLPFEASGPALLRGDIDAIVETDSTAAKLVDTGQARILLDGSEHPEWAVPNVISVNGAFAEKYPDLVKRLLKVDIQISRWADAHPEDTIKIFVDETKSSEKSVRKTYKDGVFYQDPKITDEALNSLKEEEKFMAEAKLLKGTIDYSKWVDTSYLDAAYKQLDANQ</sequence>
<evidence type="ECO:0000256" key="3">
    <source>
        <dbReference type="ARBA" id="ARBA00022448"/>
    </source>
</evidence>
<keyword evidence="8" id="KW-1185">Reference proteome</keyword>
<accession>A0A368YU99</accession>
<dbReference type="GO" id="GO:0042597">
    <property type="term" value="C:periplasmic space"/>
    <property type="evidence" value="ECO:0007669"/>
    <property type="project" value="UniProtKB-SubCell"/>
</dbReference>
<feature type="domain" description="Solute-binding protein family 3/N-terminal" evidence="6">
    <location>
        <begin position="39"/>
        <end position="261"/>
    </location>
</feature>
<dbReference type="RefSeq" id="WP_114430125.1">
    <property type="nucleotide sequence ID" value="NZ_QPJM01000005.1"/>
</dbReference>
<organism evidence="7 8">
    <name type="scientific">Phyllobacterium bourgognense</name>
    <dbReference type="NCBI Taxonomy" id="314236"/>
    <lineage>
        <taxon>Bacteria</taxon>
        <taxon>Pseudomonadati</taxon>
        <taxon>Pseudomonadota</taxon>
        <taxon>Alphaproteobacteria</taxon>
        <taxon>Hyphomicrobiales</taxon>
        <taxon>Phyllobacteriaceae</taxon>
        <taxon>Phyllobacterium</taxon>
    </lineage>
</organism>